<keyword evidence="2" id="KW-1133">Transmembrane helix</keyword>
<evidence type="ECO:0000256" key="1">
    <source>
        <dbReference type="SAM" id="MobiDB-lite"/>
    </source>
</evidence>
<dbReference type="AlphaFoldDB" id="A0A8J6EHI3"/>
<gene>
    <name evidence="3" type="ORF">GDO78_021326</name>
</gene>
<reference evidence="3" key="1">
    <citation type="thesis" date="2020" institute="ProQuest LLC" country="789 East Eisenhower Parkway, Ann Arbor, MI, USA">
        <title>Comparative Genomics and Chromosome Evolution.</title>
        <authorList>
            <person name="Mudd A.B."/>
        </authorList>
    </citation>
    <scope>NUCLEOTIDE SEQUENCE</scope>
    <source>
        <strain evidence="3">HN-11 Male</strain>
        <tissue evidence="3">Kidney and liver</tissue>
    </source>
</reference>
<feature type="region of interest" description="Disordered" evidence="1">
    <location>
        <begin position="399"/>
        <end position="438"/>
    </location>
</feature>
<dbReference type="EMBL" id="WNTK01000635">
    <property type="protein sequence ID" value="KAG9469049.1"/>
    <property type="molecule type" value="Genomic_DNA"/>
</dbReference>
<dbReference type="Proteomes" id="UP000770717">
    <property type="component" value="Unassembled WGS sequence"/>
</dbReference>
<dbReference type="OrthoDB" id="10677956at2759"/>
<feature type="compositionally biased region" description="Polar residues" evidence="1">
    <location>
        <begin position="420"/>
        <end position="430"/>
    </location>
</feature>
<evidence type="ECO:0000313" key="4">
    <source>
        <dbReference type="Proteomes" id="UP000770717"/>
    </source>
</evidence>
<evidence type="ECO:0000256" key="2">
    <source>
        <dbReference type="SAM" id="Phobius"/>
    </source>
</evidence>
<feature type="transmembrane region" description="Helical" evidence="2">
    <location>
        <begin position="47"/>
        <end position="68"/>
    </location>
</feature>
<keyword evidence="4" id="KW-1185">Reference proteome</keyword>
<organism evidence="3 4">
    <name type="scientific">Eleutherodactylus coqui</name>
    <name type="common">Puerto Rican coqui</name>
    <dbReference type="NCBI Taxonomy" id="57060"/>
    <lineage>
        <taxon>Eukaryota</taxon>
        <taxon>Metazoa</taxon>
        <taxon>Chordata</taxon>
        <taxon>Craniata</taxon>
        <taxon>Vertebrata</taxon>
        <taxon>Euteleostomi</taxon>
        <taxon>Amphibia</taxon>
        <taxon>Batrachia</taxon>
        <taxon>Anura</taxon>
        <taxon>Neobatrachia</taxon>
        <taxon>Hyloidea</taxon>
        <taxon>Eleutherodactylidae</taxon>
        <taxon>Eleutherodactylinae</taxon>
        <taxon>Eleutherodactylus</taxon>
        <taxon>Eleutherodactylus</taxon>
    </lineage>
</organism>
<comment type="caution">
    <text evidence="3">The sequence shown here is derived from an EMBL/GenBank/DDBJ whole genome shotgun (WGS) entry which is preliminary data.</text>
</comment>
<keyword evidence="2" id="KW-0812">Transmembrane</keyword>
<feature type="region of interest" description="Disordered" evidence="1">
    <location>
        <begin position="246"/>
        <end position="266"/>
    </location>
</feature>
<accession>A0A8J6EHI3</accession>
<name>A0A8J6EHI3_ELECQ</name>
<protein>
    <submittedName>
        <fullName evidence="3">Uncharacterized protein</fullName>
    </submittedName>
</protein>
<proteinExistence type="predicted"/>
<sequence>MESARDTKHTRIQMKHALIIAIVILTTLSLIASIVLITIGYMNPFGMVGLGILGAGCVLYFLTIIFLCSTGICVKNKYYPDENDFNEKLPRSASEDISLLKPAANVTSPRHNEVGCRNKTERPSDNNMLPLYSVSTVYSSVSSSVSIVPDRTVYDAEGALDCNVFSSSLTAMQHTDIKLQEKVKFKWGSTEQINSESTSECKIKDLEERNIADVPIFQSNGKSMSDTPRQRKPVVMDFVETTYSGTEESQLMNQHNSGQSKEESNTNTICGRSNNMSEMLCPVEGPPSSASKAKHLQDMAKQPKHMHVKKATNELPRKYSQDCNQAVQKRNIHTGEKDNQTPDKGWCVTSEGDPCLHNPRVQVPTSRGLNIMPTGVSEAEKKHRSCEKLHRFSQEITEVSQQNLPPNTWPDHSEKVELSNRMTITEQLSTKGEFRKKP</sequence>
<evidence type="ECO:0000313" key="3">
    <source>
        <dbReference type="EMBL" id="KAG9469049.1"/>
    </source>
</evidence>
<feature type="transmembrane region" description="Helical" evidence="2">
    <location>
        <begin position="18"/>
        <end position="41"/>
    </location>
</feature>
<keyword evidence="2" id="KW-0472">Membrane</keyword>